<evidence type="ECO:0000313" key="2">
    <source>
        <dbReference type="EMBL" id="CAB1415386.1"/>
    </source>
</evidence>
<dbReference type="Proteomes" id="UP001153269">
    <property type="component" value="Unassembled WGS sequence"/>
</dbReference>
<dbReference type="AlphaFoldDB" id="A0A9N7TM18"/>
<organism evidence="2 3">
    <name type="scientific">Pleuronectes platessa</name>
    <name type="common">European plaice</name>
    <dbReference type="NCBI Taxonomy" id="8262"/>
    <lineage>
        <taxon>Eukaryota</taxon>
        <taxon>Metazoa</taxon>
        <taxon>Chordata</taxon>
        <taxon>Craniata</taxon>
        <taxon>Vertebrata</taxon>
        <taxon>Euteleostomi</taxon>
        <taxon>Actinopterygii</taxon>
        <taxon>Neopterygii</taxon>
        <taxon>Teleostei</taxon>
        <taxon>Neoteleostei</taxon>
        <taxon>Acanthomorphata</taxon>
        <taxon>Carangaria</taxon>
        <taxon>Pleuronectiformes</taxon>
        <taxon>Pleuronectoidei</taxon>
        <taxon>Pleuronectidae</taxon>
        <taxon>Pleuronectes</taxon>
    </lineage>
</organism>
<evidence type="ECO:0000313" key="3">
    <source>
        <dbReference type="Proteomes" id="UP001153269"/>
    </source>
</evidence>
<sequence>DNSECVHGAAVWDPTSVSWITAAGVYWFPQRDQLNTCQSARCVRINVICEIPSAADNSECVHGAAVWDPTSVSWITAAGVYWFPQRDQLNTCQSARRVRIDVIMTLKNNDAKLGILGLGFEGSRQSSGFLTHLFIEATERHRGSKGQLSTGWERVTEEEEEEEERDEVTREEREREK</sequence>
<evidence type="ECO:0000256" key="1">
    <source>
        <dbReference type="SAM" id="MobiDB-lite"/>
    </source>
</evidence>
<reference evidence="2" key="1">
    <citation type="submission" date="2020-03" db="EMBL/GenBank/DDBJ databases">
        <authorList>
            <person name="Weist P."/>
        </authorList>
    </citation>
    <scope>NUCLEOTIDE SEQUENCE</scope>
</reference>
<dbReference type="EMBL" id="CADEAL010000154">
    <property type="protein sequence ID" value="CAB1415386.1"/>
    <property type="molecule type" value="Genomic_DNA"/>
</dbReference>
<comment type="caution">
    <text evidence="2">The sequence shown here is derived from an EMBL/GenBank/DDBJ whole genome shotgun (WGS) entry which is preliminary data.</text>
</comment>
<name>A0A9N7TM18_PLEPL</name>
<accession>A0A9N7TM18</accession>
<feature type="region of interest" description="Disordered" evidence="1">
    <location>
        <begin position="142"/>
        <end position="177"/>
    </location>
</feature>
<protein>
    <submittedName>
        <fullName evidence="2">Uncharacterized protein</fullName>
    </submittedName>
</protein>
<feature type="non-terminal residue" evidence="2">
    <location>
        <position position="177"/>
    </location>
</feature>
<keyword evidence="3" id="KW-1185">Reference proteome</keyword>
<feature type="compositionally biased region" description="Acidic residues" evidence="1">
    <location>
        <begin position="156"/>
        <end position="166"/>
    </location>
</feature>
<feature type="compositionally biased region" description="Basic and acidic residues" evidence="1">
    <location>
        <begin position="167"/>
        <end position="177"/>
    </location>
</feature>
<proteinExistence type="predicted"/>
<gene>
    <name evidence="2" type="ORF">PLEPLA_LOCUS3102</name>
</gene>